<dbReference type="Gene3D" id="3.40.30.10">
    <property type="entry name" value="Glutaredoxin"/>
    <property type="match status" value="1"/>
</dbReference>
<dbReference type="RefSeq" id="WP_125031775.1">
    <property type="nucleotide sequence ID" value="NZ_JAPXVP010000005.1"/>
</dbReference>
<evidence type="ECO:0000313" key="3">
    <source>
        <dbReference type="Proteomes" id="UP000285794"/>
    </source>
</evidence>
<dbReference type="Proteomes" id="UP000285794">
    <property type="component" value="Unassembled WGS sequence"/>
</dbReference>
<reference evidence="2 3" key="1">
    <citation type="submission" date="2018-07" db="EMBL/GenBank/DDBJ databases">
        <title>Draft genome sequence of Ancylomarina sp. M1P.</title>
        <authorList>
            <person name="Yadav S."/>
            <person name="Villanueva L."/>
            <person name="Damste J.S.S."/>
        </authorList>
    </citation>
    <scope>NUCLEOTIDE SEQUENCE [LARGE SCALE GENOMIC DNA]</scope>
    <source>
        <strain evidence="2 3">M1P</strain>
    </source>
</reference>
<dbReference type="EMBL" id="QQWG01000020">
    <property type="protein sequence ID" value="RRG19429.1"/>
    <property type="molecule type" value="Genomic_DNA"/>
</dbReference>
<evidence type="ECO:0000256" key="1">
    <source>
        <dbReference type="ARBA" id="ARBA00022729"/>
    </source>
</evidence>
<dbReference type="PANTHER" id="PTHR15337:SF11">
    <property type="entry name" value="THIOREDOXIN DOMAIN-CONTAINING PROTEIN"/>
    <property type="match status" value="1"/>
</dbReference>
<dbReference type="SUPFAM" id="SSF52833">
    <property type="entry name" value="Thioredoxin-like"/>
    <property type="match status" value="1"/>
</dbReference>
<dbReference type="InterPro" id="IPR036249">
    <property type="entry name" value="Thioredoxin-like_sf"/>
</dbReference>
<dbReference type="Pfam" id="PF13899">
    <property type="entry name" value="Thioredoxin_7"/>
    <property type="match status" value="1"/>
</dbReference>
<keyword evidence="3" id="KW-1185">Reference proteome</keyword>
<dbReference type="AlphaFoldDB" id="A0A425XXM7"/>
<organism evidence="2 3">
    <name type="scientific">Ancylomarina euxinus</name>
    <dbReference type="NCBI Taxonomy" id="2283627"/>
    <lineage>
        <taxon>Bacteria</taxon>
        <taxon>Pseudomonadati</taxon>
        <taxon>Bacteroidota</taxon>
        <taxon>Bacteroidia</taxon>
        <taxon>Marinilabiliales</taxon>
        <taxon>Marinifilaceae</taxon>
        <taxon>Ancylomarina</taxon>
    </lineage>
</organism>
<keyword evidence="1" id="KW-0732">Signal</keyword>
<evidence type="ECO:0000313" key="2">
    <source>
        <dbReference type="EMBL" id="RRG19429.1"/>
    </source>
</evidence>
<sequence length="146" mass="16814">MNYKIFTLGIFIILASFSNGFSQVNQLEKAAQIAKEQNKLIFMNFSGSDWCRSCMVLKRSIINTEEFASFANNNLVMIDIDFPRKKKNRLNEEQTQCNEKLAEKYNKEGQFPTIIILDSDMNIVAKTGYKNLSPSQYVDHIKSLIQ</sequence>
<accession>A0A425XXM7</accession>
<dbReference type="OrthoDB" id="981626at2"/>
<dbReference type="InterPro" id="IPR051099">
    <property type="entry name" value="AGR/TXD"/>
</dbReference>
<dbReference type="PANTHER" id="PTHR15337">
    <property type="entry name" value="ANTERIOR GRADIENT PROTEIN-RELATED"/>
    <property type="match status" value="1"/>
</dbReference>
<protein>
    <submittedName>
        <fullName evidence="2">Thioredoxin family protein</fullName>
    </submittedName>
</protein>
<comment type="caution">
    <text evidence="2">The sequence shown here is derived from an EMBL/GenBank/DDBJ whole genome shotgun (WGS) entry which is preliminary data.</text>
</comment>
<name>A0A425XXM7_9BACT</name>
<gene>
    <name evidence="2" type="ORF">DWB61_15385</name>
</gene>
<proteinExistence type="predicted"/>